<gene>
    <name evidence="2" type="ORF">HERI1096_LOCUS35212</name>
</gene>
<feature type="compositionally biased region" description="Basic and acidic residues" evidence="1">
    <location>
        <begin position="157"/>
        <end position="173"/>
    </location>
</feature>
<protein>
    <submittedName>
        <fullName evidence="2">Uncharacterized protein</fullName>
    </submittedName>
</protein>
<feature type="region of interest" description="Disordered" evidence="1">
    <location>
        <begin position="1"/>
        <end position="32"/>
    </location>
</feature>
<evidence type="ECO:0000256" key="1">
    <source>
        <dbReference type="SAM" id="MobiDB-lite"/>
    </source>
</evidence>
<dbReference type="EMBL" id="HBHX01063649">
    <property type="protein sequence ID" value="CAE0144202.1"/>
    <property type="molecule type" value="Transcribed_RNA"/>
</dbReference>
<accession>A0A7S3BV88</accession>
<dbReference type="AlphaFoldDB" id="A0A7S3BV88"/>
<organism evidence="2">
    <name type="scientific">Haptolina ericina</name>
    <dbReference type="NCBI Taxonomy" id="156174"/>
    <lineage>
        <taxon>Eukaryota</taxon>
        <taxon>Haptista</taxon>
        <taxon>Haptophyta</taxon>
        <taxon>Prymnesiophyceae</taxon>
        <taxon>Prymnesiales</taxon>
        <taxon>Prymnesiaceae</taxon>
        <taxon>Haptolina</taxon>
    </lineage>
</organism>
<feature type="region of interest" description="Disordered" evidence="1">
    <location>
        <begin position="157"/>
        <end position="222"/>
    </location>
</feature>
<name>A0A7S3BV88_9EUKA</name>
<proteinExistence type="predicted"/>
<sequence>MAVAPAASRLAPPVMGERPRSVAGRPQSKPSLVQRLGLGARNGDVGEFLGNPRSSWGPYPAYGSDWFGSLVTTEVTGSSAWRHGGFDSGYYGDYYGGYGGGYGDYYDPYYEGAMNYPITGYDGRVAPVARIAASGAPAGLSQAQAAEAFAKERAEAAKEAAHQAQEEAERAVEEAQQAAQAAQDEEAAAQLREEEAQKSEQAAAAAKERADASAQVAADDASKAFEAERMAAAAQQRPSGAGSYYQPAPIEYDPYSARGRAAARAASGRGYGW</sequence>
<reference evidence="2" key="1">
    <citation type="submission" date="2021-01" db="EMBL/GenBank/DDBJ databases">
        <authorList>
            <person name="Corre E."/>
            <person name="Pelletier E."/>
            <person name="Niang G."/>
            <person name="Scheremetjew M."/>
            <person name="Finn R."/>
            <person name="Kale V."/>
            <person name="Holt S."/>
            <person name="Cochrane G."/>
            <person name="Meng A."/>
            <person name="Brown T."/>
            <person name="Cohen L."/>
        </authorList>
    </citation>
    <scope>NUCLEOTIDE SEQUENCE</scope>
    <source>
        <strain evidence="2">CCMP281</strain>
    </source>
</reference>
<evidence type="ECO:0000313" key="2">
    <source>
        <dbReference type="EMBL" id="CAE0144202.1"/>
    </source>
</evidence>